<feature type="domain" description="Mos1 transposase HTH" evidence="2">
    <location>
        <begin position="1"/>
        <end position="43"/>
    </location>
</feature>
<dbReference type="Gene3D" id="1.10.10.1450">
    <property type="match status" value="1"/>
</dbReference>
<dbReference type="InterPro" id="IPR041426">
    <property type="entry name" value="Mos1_HTH"/>
</dbReference>
<evidence type="ECO:0000313" key="4">
    <source>
        <dbReference type="Proteomes" id="UP001196413"/>
    </source>
</evidence>
<reference evidence="3" key="1">
    <citation type="submission" date="2021-06" db="EMBL/GenBank/DDBJ databases">
        <title>Parelaphostrongylus tenuis whole genome reference sequence.</title>
        <authorList>
            <person name="Garwood T.J."/>
            <person name="Larsen P.A."/>
            <person name="Fountain-Jones N.M."/>
            <person name="Garbe J.R."/>
            <person name="Macchietto M.G."/>
            <person name="Kania S.A."/>
            <person name="Gerhold R.W."/>
            <person name="Richards J.E."/>
            <person name="Wolf T.M."/>
        </authorList>
    </citation>
    <scope>NUCLEOTIDE SEQUENCE</scope>
    <source>
        <strain evidence="3">MNPRO001-30</strain>
        <tissue evidence="3">Meninges</tissue>
    </source>
</reference>
<proteinExistence type="predicted"/>
<feature type="region of interest" description="Disordered" evidence="1">
    <location>
        <begin position="35"/>
        <end position="62"/>
    </location>
</feature>
<evidence type="ECO:0000313" key="3">
    <source>
        <dbReference type="EMBL" id="KAJ1347798.1"/>
    </source>
</evidence>
<protein>
    <recommendedName>
        <fullName evidence="2">Mos1 transposase HTH domain-containing protein</fullName>
    </recommendedName>
</protein>
<evidence type="ECO:0000259" key="2">
    <source>
        <dbReference type="Pfam" id="PF17906"/>
    </source>
</evidence>
<dbReference type="Pfam" id="PF17906">
    <property type="entry name" value="HTH_48"/>
    <property type="match status" value="1"/>
</dbReference>
<organism evidence="3 4">
    <name type="scientific">Parelaphostrongylus tenuis</name>
    <name type="common">Meningeal worm</name>
    <dbReference type="NCBI Taxonomy" id="148309"/>
    <lineage>
        <taxon>Eukaryota</taxon>
        <taxon>Metazoa</taxon>
        <taxon>Ecdysozoa</taxon>
        <taxon>Nematoda</taxon>
        <taxon>Chromadorea</taxon>
        <taxon>Rhabditida</taxon>
        <taxon>Rhabditina</taxon>
        <taxon>Rhabditomorpha</taxon>
        <taxon>Strongyloidea</taxon>
        <taxon>Metastrongylidae</taxon>
        <taxon>Parelaphostrongylus</taxon>
    </lineage>
</organism>
<dbReference type="Proteomes" id="UP001196413">
    <property type="component" value="Unassembled WGS sequence"/>
</dbReference>
<accession>A0AAD5LZC7</accession>
<evidence type="ECO:0000256" key="1">
    <source>
        <dbReference type="SAM" id="MobiDB-lite"/>
    </source>
</evidence>
<name>A0AAD5LZC7_PARTN</name>
<sequence length="62" mass="7306">MHYEYKFRSDAADVARRINKAWGYRTVGESTAHERFREFKAGNEELTGKPRSERPTELDNET</sequence>
<gene>
    <name evidence="3" type="ORF">KIN20_002962</name>
</gene>
<comment type="caution">
    <text evidence="3">The sequence shown here is derived from an EMBL/GenBank/DDBJ whole genome shotgun (WGS) entry which is preliminary data.</text>
</comment>
<keyword evidence="4" id="KW-1185">Reference proteome</keyword>
<dbReference type="EMBL" id="JAHQIW010000381">
    <property type="protein sequence ID" value="KAJ1347798.1"/>
    <property type="molecule type" value="Genomic_DNA"/>
</dbReference>
<dbReference type="AlphaFoldDB" id="A0AAD5LZC7"/>